<accession>A0A183HXY0</accession>
<gene>
    <name evidence="1" type="ORF">OFLC_LOCUS12344</name>
</gene>
<proteinExistence type="predicted"/>
<name>A0A183HXY0_9BILA</name>
<dbReference type="WBParaSite" id="OFLC_0001234301-mRNA-1">
    <property type="protein sequence ID" value="OFLC_0001234301-mRNA-1"/>
    <property type="gene ID" value="OFLC_0001234301"/>
</dbReference>
<reference evidence="1 2" key="2">
    <citation type="submission" date="2018-11" db="EMBL/GenBank/DDBJ databases">
        <authorList>
            <consortium name="Pathogen Informatics"/>
        </authorList>
    </citation>
    <scope>NUCLEOTIDE SEQUENCE [LARGE SCALE GENOMIC DNA]</scope>
</reference>
<evidence type="ECO:0000313" key="3">
    <source>
        <dbReference type="WBParaSite" id="OFLC_0001234301-mRNA-1"/>
    </source>
</evidence>
<dbReference type="Proteomes" id="UP000267606">
    <property type="component" value="Unassembled WGS sequence"/>
</dbReference>
<reference evidence="3" key="1">
    <citation type="submission" date="2016-06" db="UniProtKB">
        <authorList>
            <consortium name="WormBaseParasite"/>
        </authorList>
    </citation>
    <scope>IDENTIFICATION</scope>
</reference>
<evidence type="ECO:0000313" key="2">
    <source>
        <dbReference type="Proteomes" id="UP000267606"/>
    </source>
</evidence>
<protein>
    <submittedName>
        <fullName evidence="3">RNase H domain-containing protein</fullName>
    </submittedName>
</protein>
<dbReference type="AlphaFoldDB" id="A0A183HXY0"/>
<evidence type="ECO:0000313" key="1">
    <source>
        <dbReference type="EMBL" id="VDO84120.1"/>
    </source>
</evidence>
<dbReference type="EMBL" id="UZAJ01019077">
    <property type="protein sequence ID" value="VDO84120.1"/>
    <property type="molecule type" value="Genomic_DNA"/>
</dbReference>
<sequence length="149" mass="16463">EIDQRAAAVDNTIDHCYSYDIINGRFATFRGHPGELIVATIDDAQIRCCISGAVSRWQDNRWMSGIALLGNFLSLAREFWCLLALDTNKKVGIDSPMHTSKRARAKGTVVGRVEEEKTDGLVCNLKEEGLLDGSRGSFFCLSLAYTLFG</sequence>
<keyword evidence="2" id="KW-1185">Reference proteome</keyword>
<organism evidence="3">
    <name type="scientific">Onchocerca flexuosa</name>
    <dbReference type="NCBI Taxonomy" id="387005"/>
    <lineage>
        <taxon>Eukaryota</taxon>
        <taxon>Metazoa</taxon>
        <taxon>Ecdysozoa</taxon>
        <taxon>Nematoda</taxon>
        <taxon>Chromadorea</taxon>
        <taxon>Rhabditida</taxon>
        <taxon>Spirurina</taxon>
        <taxon>Spiruromorpha</taxon>
        <taxon>Filarioidea</taxon>
        <taxon>Onchocercidae</taxon>
        <taxon>Onchocerca</taxon>
    </lineage>
</organism>